<dbReference type="Pfam" id="PF03825">
    <property type="entry name" value="Nuc_H_symport"/>
    <property type="match status" value="1"/>
</dbReference>
<feature type="transmembrane region" description="Helical" evidence="7">
    <location>
        <begin position="97"/>
        <end position="121"/>
    </location>
</feature>
<dbReference type="PANTHER" id="PTHR23522:SF4">
    <property type="entry name" value="NUCLEOSIDE PERMEASE NUPG-RELATED"/>
    <property type="match status" value="1"/>
</dbReference>
<feature type="transmembrane region" description="Helical" evidence="7">
    <location>
        <begin position="339"/>
        <end position="360"/>
    </location>
</feature>
<feature type="transmembrane region" description="Helical" evidence="7">
    <location>
        <begin position="159"/>
        <end position="179"/>
    </location>
</feature>
<keyword evidence="2" id="KW-0813">Transport</keyword>
<keyword evidence="10" id="KW-1185">Reference proteome</keyword>
<evidence type="ECO:0000256" key="2">
    <source>
        <dbReference type="ARBA" id="ARBA00022448"/>
    </source>
</evidence>
<feature type="transmembrane region" description="Helical" evidence="7">
    <location>
        <begin position="212"/>
        <end position="230"/>
    </location>
</feature>
<feature type="transmembrane region" description="Helical" evidence="7">
    <location>
        <begin position="375"/>
        <end position="394"/>
    </location>
</feature>
<dbReference type="InterPro" id="IPR020846">
    <property type="entry name" value="MFS_dom"/>
</dbReference>
<evidence type="ECO:0000313" key="10">
    <source>
        <dbReference type="Proteomes" id="UP000718451"/>
    </source>
</evidence>
<name>A0ABX1GMB2_9FLAO</name>
<dbReference type="SUPFAM" id="SSF103473">
    <property type="entry name" value="MFS general substrate transporter"/>
    <property type="match status" value="1"/>
</dbReference>
<keyword evidence="5 7" id="KW-1133">Transmembrane helix</keyword>
<dbReference type="Gene3D" id="1.20.1250.20">
    <property type="entry name" value="MFS general substrate transporter like domains"/>
    <property type="match status" value="2"/>
</dbReference>
<protein>
    <submittedName>
        <fullName evidence="9">Nucleoside permease</fullName>
    </submittedName>
</protein>
<feature type="transmembrane region" description="Helical" evidence="7">
    <location>
        <begin position="274"/>
        <end position="293"/>
    </location>
</feature>
<reference evidence="9 10" key="1">
    <citation type="submission" date="2020-04" db="EMBL/GenBank/DDBJ databases">
        <authorList>
            <person name="Yoon J."/>
        </authorList>
    </citation>
    <scope>NUCLEOTIDE SEQUENCE [LARGE SCALE GENOMIC DNA]</scope>
    <source>
        <strain evidence="9 10">DJ-13</strain>
    </source>
</reference>
<accession>A0ABX1GMB2</accession>
<organism evidence="9 10">
    <name type="scientific">Croceivirga thetidis</name>
    <dbReference type="NCBI Taxonomy" id="2721623"/>
    <lineage>
        <taxon>Bacteria</taxon>
        <taxon>Pseudomonadati</taxon>
        <taxon>Bacteroidota</taxon>
        <taxon>Flavobacteriia</taxon>
        <taxon>Flavobacteriales</taxon>
        <taxon>Flavobacteriaceae</taxon>
        <taxon>Croceivirga</taxon>
    </lineage>
</organism>
<dbReference type="InterPro" id="IPR036259">
    <property type="entry name" value="MFS_trans_sf"/>
</dbReference>
<feature type="transmembrane region" description="Helical" evidence="7">
    <location>
        <begin position="250"/>
        <end position="267"/>
    </location>
</feature>
<evidence type="ECO:0000256" key="7">
    <source>
        <dbReference type="SAM" id="Phobius"/>
    </source>
</evidence>
<feature type="transmembrane region" description="Helical" evidence="7">
    <location>
        <begin position="7"/>
        <end position="26"/>
    </location>
</feature>
<evidence type="ECO:0000313" key="9">
    <source>
        <dbReference type="EMBL" id="NKI31014.1"/>
    </source>
</evidence>
<feature type="transmembrane region" description="Helical" evidence="7">
    <location>
        <begin position="299"/>
        <end position="318"/>
    </location>
</feature>
<dbReference type="PANTHER" id="PTHR23522">
    <property type="entry name" value="BLL5896 PROTEIN"/>
    <property type="match status" value="1"/>
</dbReference>
<evidence type="ECO:0000259" key="8">
    <source>
        <dbReference type="PROSITE" id="PS50850"/>
    </source>
</evidence>
<evidence type="ECO:0000256" key="3">
    <source>
        <dbReference type="ARBA" id="ARBA00022475"/>
    </source>
</evidence>
<evidence type="ECO:0000256" key="4">
    <source>
        <dbReference type="ARBA" id="ARBA00022692"/>
    </source>
</evidence>
<comment type="subcellular location">
    <subcellularLocation>
        <location evidence="1">Cell membrane</location>
        <topology evidence="1">Multi-pass membrane protein</topology>
    </subcellularLocation>
</comment>
<evidence type="ECO:0000256" key="1">
    <source>
        <dbReference type="ARBA" id="ARBA00004651"/>
    </source>
</evidence>
<keyword evidence="4 7" id="KW-0812">Transmembrane</keyword>
<dbReference type="EMBL" id="JAAWWL010000001">
    <property type="protein sequence ID" value="NKI31014.1"/>
    <property type="molecule type" value="Genomic_DNA"/>
</dbReference>
<evidence type="ECO:0000256" key="5">
    <source>
        <dbReference type="ARBA" id="ARBA00022989"/>
    </source>
</evidence>
<keyword evidence="6 7" id="KW-0472">Membrane</keyword>
<evidence type="ECO:0000256" key="6">
    <source>
        <dbReference type="ARBA" id="ARBA00023136"/>
    </source>
</evidence>
<feature type="transmembrane region" description="Helical" evidence="7">
    <location>
        <begin position="46"/>
        <end position="64"/>
    </location>
</feature>
<dbReference type="CDD" id="cd06177">
    <property type="entry name" value="MFS_NHS"/>
    <property type="match status" value="1"/>
</dbReference>
<feature type="transmembrane region" description="Helical" evidence="7">
    <location>
        <begin position="133"/>
        <end position="153"/>
    </location>
</feature>
<keyword evidence="3" id="KW-1003">Cell membrane</keyword>
<feature type="transmembrane region" description="Helical" evidence="7">
    <location>
        <begin position="73"/>
        <end position="91"/>
    </location>
</feature>
<feature type="domain" description="Major facilitator superfamily (MFS) profile" evidence="8">
    <location>
        <begin position="164"/>
        <end position="403"/>
    </location>
</feature>
<dbReference type="InterPro" id="IPR004740">
    <property type="entry name" value="Nuc_H_symport"/>
</dbReference>
<sequence>MQVKTRVQLSLMMFLEFFIWGAWFVTMGTHLGTNLNSTGGEVGTAYMTQAWGAIVAPFVIGLIADRYFAAQKLLGVLHLLGAGLLYLLGNAADFTTFYPYVLAYMLIYMPTLALVNSVAFNQMKDPSKQFASIRFWGTVGWILQGVLIGYVLLWESKDMLKMTFTLAAVASAFLGLYSFTLPNTPPPAKGQKANFREIVGADALGILKDRNYLVFFISSVLICIPLAFYYSFANPFLNEVGMENAAGNMSFGQISEAVFLLLLPIFLKRFGLKTTILIGMLAWVVRYSLFAFGDAGSNIWMLFLGIILHGICYDFFFVSGQIFTDYKAGEKIRSAAQGLITLATYGVGMLIGFKIAGVIVDNYTLADGLHTWKDIWIVPSGIAGLVLIFFLLAFKNEKIVIDN</sequence>
<proteinExistence type="predicted"/>
<dbReference type="Proteomes" id="UP000718451">
    <property type="component" value="Unassembled WGS sequence"/>
</dbReference>
<dbReference type="RefSeq" id="WP_168551214.1">
    <property type="nucleotide sequence ID" value="NZ_JAAWWL010000001.1"/>
</dbReference>
<gene>
    <name evidence="9" type="ORF">HCU67_03605</name>
</gene>
<comment type="caution">
    <text evidence="9">The sequence shown here is derived from an EMBL/GenBank/DDBJ whole genome shotgun (WGS) entry which is preliminary data.</text>
</comment>
<dbReference type="PROSITE" id="PS50850">
    <property type="entry name" value="MFS"/>
    <property type="match status" value="1"/>
</dbReference>